<proteinExistence type="predicted"/>
<dbReference type="Gene3D" id="3.40.50.300">
    <property type="entry name" value="P-loop containing nucleotide triphosphate hydrolases"/>
    <property type="match status" value="1"/>
</dbReference>
<organism evidence="2 3">
    <name type="scientific">Eshraghiella crossota DSM 2876</name>
    <dbReference type="NCBI Taxonomy" id="511680"/>
    <lineage>
        <taxon>Bacteria</taxon>
        <taxon>Bacillati</taxon>
        <taxon>Bacillota</taxon>
        <taxon>Clostridia</taxon>
        <taxon>Lachnospirales</taxon>
        <taxon>Lachnospiraceae</taxon>
        <taxon>Eshraghiella</taxon>
    </lineage>
</organism>
<dbReference type="Pfam" id="PF07693">
    <property type="entry name" value="KAP_NTPase"/>
    <property type="match status" value="1"/>
</dbReference>
<keyword evidence="3" id="KW-1185">Reference proteome</keyword>
<dbReference type="eggNOG" id="COG1672">
    <property type="taxonomic scope" value="Bacteria"/>
</dbReference>
<dbReference type="HOGENOM" id="CLU_058580_1_0_9"/>
<dbReference type="InterPro" id="IPR011646">
    <property type="entry name" value="KAP_P-loop"/>
</dbReference>
<sequence>MQNPFTTTFSKTPENTYIHTDKTDEILENFSYDNPSESVYKITGVRGSGKTVILAKVEEELRNRSRDWLVFDVNPTRDILGQIAAMLVKEGFNKAEKKATGVNVTATVLGTGGGFGYTKGKTGDFFDIGVEVETMIEAVQKKEKKILIGIDEVSKSEEMIRFASEYGKWLRAGYPVYFICTGLYENIQELSNVKNLTFFRRATTIKTEPLNLIRMAEMYRSKLQIDLGLAREMAKITKGYAYAFQELGVLYFKKNDSESLENILYELKAELFAYSYEKIWEEMTEMDRYLAALLTEKDEYKREEVLILMGDKSKSYSMYRDRLLKRGILNSRQGYISLALPYFAEYVKEYCM</sequence>
<comment type="caution">
    <text evidence="2">The sequence shown here is derived from an EMBL/GenBank/DDBJ whole genome shotgun (WGS) entry which is preliminary data.</text>
</comment>
<gene>
    <name evidence="2" type="ORF">BUTYVIB_00602</name>
</gene>
<dbReference type="EMBL" id="ABWN01000020">
    <property type="protein sequence ID" value="EFF69133.1"/>
    <property type="molecule type" value="Genomic_DNA"/>
</dbReference>
<reference evidence="2 3" key="1">
    <citation type="submission" date="2010-02" db="EMBL/GenBank/DDBJ databases">
        <authorList>
            <person name="Weinstock G."/>
            <person name="Sodergren E."/>
            <person name="Clifton S."/>
            <person name="Fulton L."/>
            <person name="Fulton B."/>
            <person name="Courtney L."/>
            <person name="Fronick C."/>
            <person name="Harrison M."/>
            <person name="Strong C."/>
            <person name="Farmer C."/>
            <person name="Delahaunty K."/>
            <person name="Markovic C."/>
            <person name="Hall O."/>
            <person name="Minx P."/>
            <person name="Tomlinson C."/>
            <person name="Mitreva M."/>
            <person name="Nelson J."/>
            <person name="Hou S."/>
            <person name="Wollam A."/>
            <person name="Pepin K.H."/>
            <person name="Johnson M."/>
            <person name="Bhonagiri V."/>
            <person name="Zhang X."/>
            <person name="Suruliraj S."/>
            <person name="Warren W."/>
            <person name="Chinwalla A."/>
            <person name="Mardis E.R."/>
            <person name="Wilson R.K."/>
        </authorList>
    </citation>
    <scope>NUCLEOTIDE SEQUENCE [LARGE SCALE GENOMIC DNA]</scope>
    <source>
        <strain evidence="2 3">DSM 2876</strain>
    </source>
</reference>
<accession>D4RXQ0</accession>
<dbReference type="AlphaFoldDB" id="D4RXQ0"/>
<evidence type="ECO:0000259" key="1">
    <source>
        <dbReference type="Pfam" id="PF07693"/>
    </source>
</evidence>
<dbReference type="SUPFAM" id="SSF52540">
    <property type="entry name" value="P-loop containing nucleoside triphosphate hydrolases"/>
    <property type="match status" value="1"/>
</dbReference>
<evidence type="ECO:0000313" key="3">
    <source>
        <dbReference type="Proteomes" id="UP000006238"/>
    </source>
</evidence>
<dbReference type="InterPro" id="IPR027417">
    <property type="entry name" value="P-loop_NTPase"/>
</dbReference>
<dbReference type="Proteomes" id="UP000006238">
    <property type="component" value="Unassembled WGS sequence"/>
</dbReference>
<dbReference type="RefSeq" id="WP_005601558.1">
    <property type="nucleotide sequence ID" value="NZ_GG663520.1"/>
</dbReference>
<evidence type="ECO:0000313" key="2">
    <source>
        <dbReference type="EMBL" id="EFF69133.1"/>
    </source>
</evidence>
<protein>
    <recommendedName>
        <fullName evidence="1">KAP NTPase domain-containing protein</fullName>
    </recommendedName>
</protein>
<feature type="domain" description="KAP NTPase" evidence="1">
    <location>
        <begin position="37"/>
        <end position="77"/>
    </location>
</feature>
<dbReference type="GeneID" id="98919400"/>
<name>D4RXQ0_9FIRM</name>